<feature type="compositionally biased region" description="Basic residues" evidence="1">
    <location>
        <begin position="350"/>
        <end position="359"/>
    </location>
</feature>
<feature type="region of interest" description="Disordered" evidence="1">
    <location>
        <begin position="203"/>
        <end position="230"/>
    </location>
</feature>
<dbReference type="OrthoDB" id="2754443at2759"/>
<protein>
    <submittedName>
        <fullName evidence="2">Uncharacterized protein</fullName>
    </submittedName>
</protein>
<feature type="compositionally biased region" description="Polar residues" evidence="1">
    <location>
        <begin position="205"/>
        <end position="227"/>
    </location>
</feature>
<dbReference type="AlphaFoldDB" id="A0A4Q9M5S9"/>
<sequence length="447" mass="47396">MASNNTPLSTKMSEWNANLSQAYRSLPAADLDRFKFQAASKNSERLSAEQSELRRAKHAAEMTSYMHTVMKTWQSQSGWVGWCAMGGLDANGQPVYHSGAKTGKDRHGLTLQERFAREFQCTPAFIDGIIQSWVLDIFDAPQAAKPLLSLSTGAGSGPSISLSAVTGNVSPKQPPVLSPGKVGDPVPERAAVALAATDAAKRADTSISTPKSAANNQFNPFDETFSSDGDDDLAAELEKDIQKKVGGDVVVQTATIVPKLPAVEVGQAHKATKSSKPKMLYEAKQSRSVTGNPPVEPPAKPLNQKSTAQQSTRGKRRGLDTATSGAAVTSPLTVNEAITKALAATEPAKKSVRPRPKVKKTNEALSAPAGDESLQNAAKGASPVSHHDGAKKASVRVVTRSGRVRVPTARSLEESPDMSAAKKLNATKKRTREDADSKGTGKKTRRA</sequence>
<organism evidence="2">
    <name type="scientific">Dichomitus squalens</name>
    <dbReference type="NCBI Taxonomy" id="114155"/>
    <lineage>
        <taxon>Eukaryota</taxon>
        <taxon>Fungi</taxon>
        <taxon>Dikarya</taxon>
        <taxon>Basidiomycota</taxon>
        <taxon>Agaricomycotina</taxon>
        <taxon>Agaricomycetes</taxon>
        <taxon>Polyporales</taxon>
        <taxon>Polyporaceae</taxon>
        <taxon>Dichomitus</taxon>
    </lineage>
</organism>
<name>A0A4Q9M5S9_9APHY</name>
<dbReference type="Proteomes" id="UP000292957">
    <property type="component" value="Unassembled WGS sequence"/>
</dbReference>
<feature type="compositionally biased region" description="Low complexity" evidence="1">
    <location>
        <begin position="395"/>
        <end position="406"/>
    </location>
</feature>
<evidence type="ECO:0000313" key="2">
    <source>
        <dbReference type="EMBL" id="TBU21142.1"/>
    </source>
</evidence>
<proteinExistence type="predicted"/>
<accession>A0A4Q9M5S9</accession>
<feature type="compositionally biased region" description="Polar residues" evidence="1">
    <location>
        <begin position="303"/>
        <end position="312"/>
    </location>
</feature>
<feature type="region of interest" description="Disordered" evidence="1">
    <location>
        <begin position="345"/>
        <end position="447"/>
    </location>
</feature>
<dbReference type="EMBL" id="ML143710">
    <property type="protein sequence ID" value="TBU21142.1"/>
    <property type="molecule type" value="Genomic_DNA"/>
</dbReference>
<reference evidence="2" key="1">
    <citation type="submission" date="2019-01" db="EMBL/GenBank/DDBJ databases">
        <title>Draft genome sequences of three monokaryotic isolates of the white-rot basidiomycete fungus Dichomitus squalens.</title>
        <authorList>
            <consortium name="DOE Joint Genome Institute"/>
            <person name="Lopez S.C."/>
            <person name="Andreopoulos B."/>
            <person name="Pangilinan J."/>
            <person name="Lipzen A."/>
            <person name="Riley R."/>
            <person name="Ahrendt S."/>
            <person name="Ng V."/>
            <person name="Barry K."/>
            <person name="Daum C."/>
            <person name="Grigoriev I.V."/>
            <person name="Hilden K.S."/>
            <person name="Makela M.R."/>
            <person name="de Vries R.P."/>
        </authorList>
    </citation>
    <scope>NUCLEOTIDE SEQUENCE [LARGE SCALE GENOMIC DNA]</scope>
    <source>
        <strain evidence="2">OM18370.1</strain>
    </source>
</reference>
<gene>
    <name evidence="2" type="ORF">BD311DRAFT_837872</name>
</gene>
<evidence type="ECO:0000256" key="1">
    <source>
        <dbReference type="SAM" id="MobiDB-lite"/>
    </source>
</evidence>
<feature type="region of interest" description="Disordered" evidence="1">
    <location>
        <begin position="266"/>
        <end position="327"/>
    </location>
</feature>